<evidence type="ECO:0000313" key="1">
    <source>
        <dbReference type="EMBL" id="BAX56751.1"/>
    </source>
</evidence>
<organism evidence="1">
    <name type="scientific">Vibrio parahaemolyticus</name>
    <dbReference type="NCBI Taxonomy" id="670"/>
    <lineage>
        <taxon>Bacteria</taxon>
        <taxon>Pseudomonadati</taxon>
        <taxon>Pseudomonadota</taxon>
        <taxon>Gammaproteobacteria</taxon>
        <taxon>Vibrionales</taxon>
        <taxon>Vibrionaceae</taxon>
        <taxon>Vibrio</taxon>
    </lineage>
</organism>
<dbReference type="EMBL" id="AP014861">
    <property type="protein sequence ID" value="BAX57011.1"/>
    <property type="molecule type" value="Genomic_DNA"/>
</dbReference>
<geneLocation type="plasmid" evidence="1">
    <name>pVP2HP</name>
</geneLocation>
<sequence>MHHVLDDLALGAEYDFDTPAFNVLKEHIELNKFTHHVLDEAEPIFHREKLAN</sequence>
<accession>A0A1Y1B9F1</accession>
<geneLocation type="plasmid" evidence="2">
    <name>pVPE61b</name>
</geneLocation>
<proteinExistence type="predicted"/>
<keyword evidence="1" id="KW-0614">Plasmid</keyword>
<evidence type="ECO:0000313" key="2">
    <source>
        <dbReference type="EMBL" id="BAX57011.1"/>
    </source>
</evidence>
<name>A0A1Y1B9F1_VIBPH</name>
<protein>
    <submittedName>
        <fullName evidence="1">Uncharacterized protein</fullName>
    </submittedName>
</protein>
<dbReference type="AlphaFoldDB" id="A0A1Y1B9F1"/>
<reference evidence="1" key="1">
    <citation type="journal article" date="2017" name="Infect. Genet. Evol.">
        <title>Plasmid dynamics in Vibrio parahaemolyticus strains related to shrimp Acute Hepatopancreatic Necrosis Syndrome (AHPNS).</title>
        <authorList>
            <person name="Theethakaew C."/>
            <person name="Nakamura S."/>
            <person name="Motooka D."/>
            <person name="Matsuda S."/>
            <person name="Kodama T."/>
            <person name="Chonsin K."/>
            <person name="Suthienkul O."/>
            <person name="Iida T."/>
        </authorList>
    </citation>
    <scope>NUCLEOTIDE SEQUENCE</scope>
    <source>
        <strain evidence="1">VPE61</strain>
        <plasmid evidence="1">pVP2HP</plasmid>
        <plasmid evidence="2">pVPE61b</plasmid>
    </source>
</reference>
<dbReference type="EMBL" id="AP014859">
    <property type="protein sequence ID" value="BAX56751.1"/>
    <property type="molecule type" value="Genomic_DNA"/>
</dbReference>